<organism evidence="3 4">
    <name type="scientific">Pleurotus eryngii</name>
    <name type="common">Boletus of the steppes</name>
    <dbReference type="NCBI Taxonomy" id="5323"/>
    <lineage>
        <taxon>Eukaryota</taxon>
        <taxon>Fungi</taxon>
        <taxon>Dikarya</taxon>
        <taxon>Basidiomycota</taxon>
        <taxon>Agaricomycotina</taxon>
        <taxon>Agaricomycetes</taxon>
        <taxon>Agaricomycetidae</taxon>
        <taxon>Agaricales</taxon>
        <taxon>Pleurotineae</taxon>
        <taxon>Pleurotaceae</taxon>
        <taxon>Pleurotus</taxon>
    </lineage>
</organism>
<gene>
    <name evidence="3" type="ORF">BDN71DRAFT_1444662</name>
</gene>
<dbReference type="Proteomes" id="UP000807025">
    <property type="component" value="Unassembled WGS sequence"/>
</dbReference>
<keyword evidence="2" id="KW-0472">Membrane</keyword>
<comment type="caution">
    <text evidence="3">The sequence shown here is derived from an EMBL/GenBank/DDBJ whole genome shotgun (WGS) entry which is preliminary data.</text>
</comment>
<protein>
    <submittedName>
        <fullName evidence="3">Uncharacterized protein</fullName>
    </submittedName>
</protein>
<keyword evidence="2" id="KW-1133">Transmembrane helix</keyword>
<feature type="region of interest" description="Disordered" evidence="1">
    <location>
        <begin position="44"/>
        <end position="65"/>
    </location>
</feature>
<name>A0A9P6A1E2_PLEER</name>
<evidence type="ECO:0000313" key="4">
    <source>
        <dbReference type="Proteomes" id="UP000807025"/>
    </source>
</evidence>
<dbReference type="OrthoDB" id="3784821at2759"/>
<reference evidence="3" key="1">
    <citation type="submission" date="2020-11" db="EMBL/GenBank/DDBJ databases">
        <authorList>
            <consortium name="DOE Joint Genome Institute"/>
            <person name="Ahrendt S."/>
            <person name="Riley R."/>
            <person name="Andreopoulos W."/>
            <person name="Labutti K."/>
            <person name="Pangilinan J."/>
            <person name="Ruiz-Duenas F.J."/>
            <person name="Barrasa J.M."/>
            <person name="Sanchez-Garcia M."/>
            <person name="Camarero S."/>
            <person name="Miyauchi S."/>
            <person name="Serrano A."/>
            <person name="Linde D."/>
            <person name="Babiker R."/>
            <person name="Drula E."/>
            <person name="Ayuso-Fernandez I."/>
            <person name="Pacheco R."/>
            <person name="Padilla G."/>
            <person name="Ferreira P."/>
            <person name="Barriuso J."/>
            <person name="Kellner H."/>
            <person name="Castanera R."/>
            <person name="Alfaro M."/>
            <person name="Ramirez L."/>
            <person name="Pisabarro A.G."/>
            <person name="Kuo A."/>
            <person name="Tritt A."/>
            <person name="Lipzen A."/>
            <person name="He G."/>
            <person name="Yan M."/>
            <person name="Ng V."/>
            <person name="Cullen D."/>
            <person name="Martin F."/>
            <person name="Rosso M.-N."/>
            <person name="Henrissat B."/>
            <person name="Hibbett D."/>
            <person name="Martinez A.T."/>
            <person name="Grigoriev I.V."/>
        </authorList>
    </citation>
    <scope>NUCLEOTIDE SEQUENCE</scope>
    <source>
        <strain evidence="3">ATCC 90797</strain>
    </source>
</reference>
<evidence type="ECO:0000256" key="1">
    <source>
        <dbReference type="SAM" id="MobiDB-lite"/>
    </source>
</evidence>
<evidence type="ECO:0000256" key="2">
    <source>
        <dbReference type="SAM" id="Phobius"/>
    </source>
</evidence>
<proteinExistence type="predicted"/>
<sequence>MAKLSPQARRWRTILVTVPIMVATSVVLYQRLVEGKPQRTIAKEAETIQRADGASKTRKQEDNEK</sequence>
<evidence type="ECO:0000313" key="3">
    <source>
        <dbReference type="EMBL" id="KAF9497501.1"/>
    </source>
</evidence>
<keyword evidence="2" id="KW-0812">Transmembrane</keyword>
<keyword evidence="4" id="KW-1185">Reference proteome</keyword>
<dbReference type="AlphaFoldDB" id="A0A9P6A1E2"/>
<dbReference type="EMBL" id="MU154543">
    <property type="protein sequence ID" value="KAF9497501.1"/>
    <property type="molecule type" value="Genomic_DNA"/>
</dbReference>
<feature type="transmembrane region" description="Helical" evidence="2">
    <location>
        <begin position="12"/>
        <end position="29"/>
    </location>
</feature>
<accession>A0A9P6A1E2</accession>